<comment type="caution">
    <text evidence="1">The sequence shown here is derived from an EMBL/GenBank/DDBJ whole genome shotgun (WGS) entry which is preliminary data.</text>
</comment>
<proteinExistence type="predicted"/>
<evidence type="ECO:0000313" key="1">
    <source>
        <dbReference type="EMBL" id="MDR5651483.1"/>
    </source>
</evidence>
<evidence type="ECO:0000313" key="2">
    <source>
        <dbReference type="Proteomes" id="UP001247754"/>
    </source>
</evidence>
<dbReference type="RefSeq" id="WP_310455655.1">
    <property type="nucleotide sequence ID" value="NZ_JAVKPH010000002.1"/>
</dbReference>
<name>A0ABU1F3P6_9RHOB</name>
<protein>
    <recommendedName>
        <fullName evidence="3">VOC domain-containing protein</fullName>
    </recommendedName>
</protein>
<sequence>MHYTSFLSAEPIDHLPRALDELRRIGFGLCGVEMAPERQGPARVRIMFHPQGVIAPETFLARVARIPGVDALEGGLAGP</sequence>
<accession>A0ABU1F3P6</accession>
<organism evidence="1 2">
    <name type="scientific">Ruixingdingia sedimenti</name>
    <dbReference type="NCBI Taxonomy" id="3073604"/>
    <lineage>
        <taxon>Bacteria</taxon>
        <taxon>Pseudomonadati</taxon>
        <taxon>Pseudomonadota</taxon>
        <taxon>Alphaproteobacteria</taxon>
        <taxon>Rhodobacterales</taxon>
        <taxon>Paracoccaceae</taxon>
        <taxon>Ruixingdingia</taxon>
    </lineage>
</organism>
<gene>
    <name evidence="1" type="ORF">RGD00_02625</name>
</gene>
<dbReference type="Proteomes" id="UP001247754">
    <property type="component" value="Unassembled WGS sequence"/>
</dbReference>
<evidence type="ECO:0008006" key="3">
    <source>
        <dbReference type="Google" id="ProtNLM"/>
    </source>
</evidence>
<keyword evidence="2" id="KW-1185">Reference proteome</keyword>
<reference evidence="1 2" key="1">
    <citation type="submission" date="2023-09" db="EMBL/GenBank/DDBJ databases">
        <title>Xinfangfangia sedmenti sp. nov., isolated the sedment.</title>
        <authorList>
            <person name="Xu L."/>
        </authorList>
    </citation>
    <scope>NUCLEOTIDE SEQUENCE [LARGE SCALE GENOMIC DNA]</scope>
    <source>
        <strain evidence="1 2">LG-4</strain>
    </source>
</reference>
<dbReference type="EMBL" id="JAVKPH010000002">
    <property type="protein sequence ID" value="MDR5651483.1"/>
    <property type="molecule type" value="Genomic_DNA"/>
</dbReference>